<keyword evidence="2" id="KW-1185">Reference proteome</keyword>
<dbReference type="Ensembl" id="ENSRFET00010002557.1">
    <property type="protein sequence ID" value="ENSRFEP00010002317.1"/>
    <property type="gene ID" value="ENSRFEG00010001699.1"/>
</dbReference>
<dbReference type="OMA" id="WERQTVA"/>
<proteinExistence type="predicted"/>
<reference evidence="1 2" key="2">
    <citation type="journal article" date="2018" name="Annu Rev Anim Biosci">
        <title>Bat Biology, Genomes, and the Bat1K Project: To Generate Chromosome-Level Genomes for All Living Bat Species.</title>
        <authorList>
            <person name="Teeling E.C."/>
            <person name="Vernes S.C."/>
            <person name="Davalos L.M."/>
            <person name="Ray D.A."/>
            <person name="Gilbert M.T.P."/>
            <person name="Myers E."/>
        </authorList>
    </citation>
    <scope>NUCLEOTIDE SEQUENCE</scope>
</reference>
<accession>A0A671DNA8</accession>
<evidence type="ECO:0000313" key="1">
    <source>
        <dbReference type="Ensembl" id="ENSRFEP00010002317.1"/>
    </source>
</evidence>
<dbReference type="Proteomes" id="UP000472240">
    <property type="component" value="Chromosome 5"/>
</dbReference>
<protein>
    <submittedName>
        <fullName evidence="1">Uncharacterized protein</fullName>
    </submittedName>
</protein>
<dbReference type="InParanoid" id="A0A671DNA8"/>
<name>A0A671DNA8_RHIFE</name>
<evidence type="ECO:0000313" key="2">
    <source>
        <dbReference type="Proteomes" id="UP000472240"/>
    </source>
</evidence>
<reference evidence="1 2" key="1">
    <citation type="journal article" date="2015" name="Annu Rev Anim Biosci">
        <title>The Genome 10K Project: a way forward.</title>
        <authorList>
            <person name="Koepfli K.P."/>
            <person name="Paten B."/>
            <person name="O'Brien S.J."/>
            <person name="Koepfli K.P."/>
            <person name="Paten B."/>
            <person name="Antunes A."/>
            <person name="Belov K."/>
            <person name="Bustamante C."/>
            <person name="Castoe T.A."/>
            <person name="Clawson H."/>
            <person name="Crawford A.J."/>
            <person name="Diekhans M."/>
            <person name="Distel D."/>
            <person name="Durbin R."/>
            <person name="Earl D."/>
            <person name="Fujita M.K."/>
            <person name="Gamble T."/>
            <person name="Georges A."/>
            <person name="Gemmell N."/>
            <person name="Gilbert M.T."/>
            <person name="Graves J.M."/>
            <person name="Green R.E."/>
            <person name="Hickey G."/>
            <person name="Jarvis E.D."/>
            <person name="Johnson W."/>
            <person name="Komissarov A."/>
            <person name="Korf I."/>
            <person name="Kuhn R."/>
            <person name="Larkin D.M."/>
            <person name="Lewin H."/>
            <person name="Lopez J.V."/>
            <person name="Ma J."/>
            <person name="Marques-Bonet T."/>
            <person name="Miller W."/>
            <person name="Murphy R."/>
            <person name="Pevzner P."/>
            <person name="Shapiro B."/>
            <person name="Steiner C."/>
            <person name="Tamazian G."/>
            <person name="Venkatesh B."/>
            <person name="Wang J."/>
            <person name="Wayne R."/>
            <person name="Wiley E."/>
            <person name="Yang H."/>
            <person name="Zhang G."/>
            <person name="Haussler D."/>
            <person name="Ryder O."/>
            <person name="O'Brien S.J."/>
        </authorList>
    </citation>
    <scope>NUCLEOTIDE SEQUENCE</scope>
</reference>
<reference evidence="2" key="3">
    <citation type="submission" date="2018-12" db="EMBL/GenBank/DDBJ databases">
        <title>G10K-VGP greater horseshoe bat female genome, primary haplotype.</title>
        <authorList>
            <person name="Teeling E."/>
            <person name="Myers G."/>
            <person name="Vernes S."/>
            <person name="Pippel M."/>
            <person name="Winkler S."/>
            <person name="Fedrigo O."/>
            <person name="Rhie A."/>
            <person name="Koren S."/>
            <person name="Phillippy A."/>
            <person name="Lewin H."/>
            <person name="Damas J."/>
            <person name="Howe K."/>
            <person name="Mountcastle J."/>
            <person name="Jarvis E.D."/>
        </authorList>
    </citation>
    <scope>NUCLEOTIDE SEQUENCE [LARGE SCALE GENOMIC DNA]</scope>
</reference>
<dbReference type="AlphaFoldDB" id="A0A671DNA8"/>
<sequence>MEVQAHYHSLTGTNDSHNVVKFSINRLIINIDGGSINKAHTITFAICSLCIWNYPPVSSCLRLGVYKPKWNVVLFCL</sequence>
<reference evidence="1" key="5">
    <citation type="submission" date="2025-09" db="UniProtKB">
        <authorList>
            <consortium name="Ensembl"/>
        </authorList>
    </citation>
    <scope>IDENTIFICATION</scope>
</reference>
<dbReference type="GeneTree" id="ENSGT00900000143693"/>
<organism evidence="1 2">
    <name type="scientific">Rhinolophus ferrumequinum</name>
    <name type="common">Greater horseshoe bat</name>
    <dbReference type="NCBI Taxonomy" id="59479"/>
    <lineage>
        <taxon>Eukaryota</taxon>
        <taxon>Metazoa</taxon>
        <taxon>Chordata</taxon>
        <taxon>Craniata</taxon>
        <taxon>Vertebrata</taxon>
        <taxon>Euteleostomi</taxon>
        <taxon>Mammalia</taxon>
        <taxon>Eutheria</taxon>
        <taxon>Laurasiatheria</taxon>
        <taxon>Chiroptera</taxon>
        <taxon>Yinpterochiroptera</taxon>
        <taxon>Rhinolophoidea</taxon>
        <taxon>Rhinolophidae</taxon>
        <taxon>Rhinolophinae</taxon>
        <taxon>Rhinolophus</taxon>
    </lineage>
</organism>
<reference evidence="1" key="4">
    <citation type="submission" date="2025-08" db="UniProtKB">
        <authorList>
            <consortium name="Ensembl"/>
        </authorList>
    </citation>
    <scope>IDENTIFICATION</scope>
</reference>